<sequence>MPERDRVVITDADFTGVLLMRNFFLLRRPLPRRTVVFCHVVLQLALLLAGGAWLVRHSPLLSPVTWSDAWPTLALGMGLLLLSLVGVRLLAELMMLPHHLMNMRQGFAPSAVMTRSFERRPAVHDADGAWVNEVKPVSPDEGIIGSARVTRPRRAANAPTTAEPTLDLQDGANDTQADWRRQEPSI</sequence>
<dbReference type="AlphaFoldDB" id="A0A1G9NSN5"/>
<gene>
    <name evidence="3" type="ORF">SAMN05661010_02830</name>
</gene>
<feature type="compositionally biased region" description="Basic and acidic residues" evidence="1">
    <location>
        <begin position="177"/>
        <end position="186"/>
    </location>
</feature>
<evidence type="ECO:0000256" key="1">
    <source>
        <dbReference type="SAM" id="MobiDB-lite"/>
    </source>
</evidence>
<keyword evidence="2" id="KW-0812">Transmembrane</keyword>
<keyword evidence="2" id="KW-0472">Membrane</keyword>
<dbReference type="Proteomes" id="UP000198654">
    <property type="component" value="Unassembled WGS sequence"/>
</dbReference>
<organism evidence="3 4">
    <name type="scientific">Modicisalibacter muralis</name>
    <dbReference type="NCBI Taxonomy" id="119000"/>
    <lineage>
        <taxon>Bacteria</taxon>
        <taxon>Pseudomonadati</taxon>
        <taxon>Pseudomonadota</taxon>
        <taxon>Gammaproteobacteria</taxon>
        <taxon>Oceanospirillales</taxon>
        <taxon>Halomonadaceae</taxon>
        <taxon>Modicisalibacter</taxon>
    </lineage>
</organism>
<feature type="transmembrane region" description="Helical" evidence="2">
    <location>
        <begin position="34"/>
        <end position="55"/>
    </location>
</feature>
<dbReference type="EMBL" id="FNGI01000008">
    <property type="protein sequence ID" value="SDL89037.1"/>
    <property type="molecule type" value="Genomic_DNA"/>
</dbReference>
<keyword evidence="2" id="KW-1133">Transmembrane helix</keyword>
<feature type="region of interest" description="Disordered" evidence="1">
    <location>
        <begin position="147"/>
        <end position="186"/>
    </location>
</feature>
<evidence type="ECO:0000313" key="3">
    <source>
        <dbReference type="EMBL" id="SDL89037.1"/>
    </source>
</evidence>
<accession>A0A1G9NSN5</accession>
<keyword evidence="4" id="KW-1185">Reference proteome</keyword>
<reference evidence="3 4" key="1">
    <citation type="submission" date="2016-10" db="EMBL/GenBank/DDBJ databases">
        <authorList>
            <person name="de Groot N.N."/>
        </authorList>
    </citation>
    <scope>NUCLEOTIDE SEQUENCE [LARGE SCALE GENOMIC DNA]</scope>
    <source>
        <strain evidence="3 4">DSM 14789</strain>
    </source>
</reference>
<feature type="transmembrane region" description="Helical" evidence="2">
    <location>
        <begin position="75"/>
        <end position="96"/>
    </location>
</feature>
<proteinExistence type="predicted"/>
<name>A0A1G9NSN5_9GAMM</name>
<evidence type="ECO:0000256" key="2">
    <source>
        <dbReference type="SAM" id="Phobius"/>
    </source>
</evidence>
<protein>
    <submittedName>
        <fullName evidence="3">Uncharacterized protein</fullName>
    </submittedName>
</protein>
<feature type="compositionally biased region" description="Low complexity" evidence="1">
    <location>
        <begin position="155"/>
        <end position="165"/>
    </location>
</feature>
<evidence type="ECO:0000313" key="4">
    <source>
        <dbReference type="Proteomes" id="UP000198654"/>
    </source>
</evidence>
<dbReference type="RefSeq" id="WP_175488825.1">
    <property type="nucleotide sequence ID" value="NZ_FNGI01000008.1"/>
</dbReference>